<reference evidence="8" key="2">
    <citation type="submission" date="2015-01" db="EMBL/GenBank/DDBJ databases">
        <title>Evolutionary Origins and Diversification of the Mycorrhizal Mutualists.</title>
        <authorList>
            <consortium name="DOE Joint Genome Institute"/>
            <consortium name="Mycorrhizal Genomics Consortium"/>
            <person name="Kohler A."/>
            <person name="Kuo A."/>
            <person name="Nagy L.G."/>
            <person name="Floudas D."/>
            <person name="Copeland A."/>
            <person name="Barry K.W."/>
            <person name="Cichocki N."/>
            <person name="Veneault-Fourrey C."/>
            <person name="LaButti K."/>
            <person name="Lindquist E.A."/>
            <person name="Lipzen A."/>
            <person name="Lundell T."/>
            <person name="Morin E."/>
            <person name="Murat C."/>
            <person name="Riley R."/>
            <person name="Ohm R."/>
            <person name="Sun H."/>
            <person name="Tunlid A."/>
            <person name="Henrissat B."/>
            <person name="Grigoriev I.V."/>
            <person name="Hibbett D.S."/>
            <person name="Martin F."/>
        </authorList>
    </citation>
    <scope>NUCLEOTIDE SEQUENCE [LARGE SCALE GENOMIC DNA]</scope>
    <source>
        <strain evidence="8">Ve08.2h10</strain>
    </source>
</reference>
<sequence>MSVTLTDAQTLLAFKAGRATRRAGTNFVDASPTKGAIILSNSEDGLLRFVWKDRTTGNVEEDLILFPGDATFEKVSQAPGGRVYVLKFESSNQRHFFWLQVIFCAFIQSIVCDADG</sequence>
<evidence type="ECO:0000313" key="7">
    <source>
        <dbReference type="EMBL" id="KIK82199.1"/>
    </source>
</evidence>
<dbReference type="PANTHER" id="PTHR12225:SF0">
    <property type="entry name" value="PROTEASOMAL UBIQUITIN RECEPTOR ADRM1"/>
    <property type="match status" value="1"/>
</dbReference>
<dbReference type="STRING" id="930991.A0A0D0DKF9"/>
<dbReference type="PANTHER" id="PTHR12225">
    <property type="entry name" value="ADHESION REGULATING MOLECULE 1 110 KDA CELL MEMBRANE GLYCOPROTEIN"/>
    <property type="match status" value="1"/>
</dbReference>
<dbReference type="AlphaFoldDB" id="A0A0D0DKF9"/>
<keyword evidence="3" id="KW-0963">Cytoplasm</keyword>
<dbReference type="Proteomes" id="UP000054538">
    <property type="component" value="Unassembled WGS sequence"/>
</dbReference>
<evidence type="ECO:0000256" key="3">
    <source>
        <dbReference type="ARBA" id="ARBA00022490"/>
    </source>
</evidence>
<dbReference type="GO" id="GO:0008541">
    <property type="term" value="C:proteasome regulatory particle, lid subcomplex"/>
    <property type="evidence" value="ECO:0007669"/>
    <property type="project" value="TreeGrafter"/>
</dbReference>
<name>A0A0D0DKF9_9AGAM</name>
<keyword evidence="5" id="KW-0539">Nucleus</keyword>
<evidence type="ECO:0000256" key="2">
    <source>
        <dbReference type="ARBA" id="ARBA00004496"/>
    </source>
</evidence>
<dbReference type="Gene3D" id="2.30.29.70">
    <property type="entry name" value="Proteasomal ubiquitin receptor Rpn13/ADRM1"/>
    <property type="match status" value="1"/>
</dbReference>
<evidence type="ECO:0000256" key="1">
    <source>
        <dbReference type="ARBA" id="ARBA00004123"/>
    </source>
</evidence>
<organism evidence="7 8">
    <name type="scientific">Paxillus rubicundulus Ve08.2h10</name>
    <dbReference type="NCBI Taxonomy" id="930991"/>
    <lineage>
        <taxon>Eukaryota</taxon>
        <taxon>Fungi</taxon>
        <taxon>Dikarya</taxon>
        <taxon>Basidiomycota</taxon>
        <taxon>Agaricomycotina</taxon>
        <taxon>Agaricomycetes</taxon>
        <taxon>Agaricomycetidae</taxon>
        <taxon>Boletales</taxon>
        <taxon>Paxilineae</taxon>
        <taxon>Paxillaceae</taxon>
        <taxon>Paxillus</taxon>
    </lineage>
</organism>
<accession>A0A0D0DKF9</accession>
<evidence type="ECO:0000256" key="4">
    <source>
        <dbReference type="ARBA" id="ARBA00022942"/>
    </source>
</evidence>
<feature type="domain" description="Pru" evidence="6">
    <location>
        <begin position="6"/>
        <end position="116"/>
    </location>
</feature>
<evidence type="ECO:0000256" key="5">
    <source>
        <dbReference type="ARBA" id="ARBA00023242"/>
    </source>
</evidence>
<dbReference type="GO" id="GO:0070628">
    <property type="term" value="F:proteasome binding"/>
    <property type="evidence" value="ECO:0007669"/>
    <property type="project" value="TreeGrafter"/>
</dbReference>
<proteinExistence type="predicted"/>
<dbReference type="GO" id="GO:0005737">
    <property type="term" value="C:cytoplasm"/>
    <property type="evidence" value="ECO:0007669"/>
    <property type="project" value="UniProtKB-SubCell"/>
</dbReference>
<keyword evidence="4" id="KW-0647">Proteasome</keyword>
<evidence type="ECO:0000313" key="8">
    <source>
        <dbReference type="Proteomes" id="UP000054538"/>
    </source>
</evidence>
<dbReference type="GO" id="GO:0061133">
    <property type="term" value="F:endopeptidase activator activity"/>
    <property type="evidence" value="ECO:0007669"/>
    <property type="project" value="TreeGrafter"/>
</dbReference>
<dbReference type="OrthoDB" id="340431at2759"/>
<reference evidence="7 8" key="1">
    <citation type="submission" date="2014-04" db="EMBL/GenBank/DDBJ databases">
        <authorList>
            <consortium name="DOE Joint Genome Institute"/>
            <person name="Kuo A."/>
            <person name="Kohler A."/>
            <person name="Jargeat P."/>
            <person name="Nagy L.G."/>
            <person name="Floudas D."/>
            <person name="Copeland A."/>
            <person name="Barry K.W."/>
            <person name="Cichocki N."/>
            <person name="Veneault-Fourrey C."/>
            <person name="LaButti K."/>
            <person name="Lindquist E.A."/>
            <person name="Lipzen A."/>
            <person name="Lundell T."/>
            <person name="Morin E."/>
            <person name="Murat C."/>
            <person name="Sun H."/>
            <person name="Tunlid A."/>
            <person name="Henrissat B."/>
            <person name="Grigoriev I.V."/>
            <person name="Hibbett D.S."/>
            <person name="Martin F."/>
            <person name="Nordberg H.P."/>
            <person name="Cantor M.N."/>
            <person name="Hua S.X."/>
        </authorList>
    </citation>
    <scope>NUCLEOTIDE SEQUENCE [LARGE SCALE GENOMIC DNA]</scope>
    <source>
        <strain evidence="7 8">Ve08.2h10</strain>
    </source>
</reference>
<dbReference type="HOGENOM" id="CLU_171333_0_0_1"/>
<dbReference type="GO" id="GO:0005634">
    <property type="term" value="C:nucleus"/>
    <property type="evidence" value="ECO:0007669"/>
    <property type="project" value="UniProtKB-SubCell"/>
</dbReference>
<comment type="subcellular location">
    <subcellularLocation>
        <location evidence="2">Cytoplasm</location>
    </subcellularLocation>
    <subcellularLocation>
        <location evidence="1">Nucleus</location>
    </subcellularLocation>
</comment>
<dbReference type="CDD" id="cd13314">
    <property type="entry name" value="PH_Rpn13"/>
    <property type="match status" value="1"/>
</dbReference>
<dbReference type="InterPro" id="IPR044868">
    <property type="entry name" value="Rpn13/ADRM1_Pru"/>
</dbReference>
<evidence type="ECO:0000259" key="6">
    <source>
        <dbReference type="PROSITE" id="PS51917"/>
    </source>
</evidence>
<dbReference type="InParanoid" id="A0A0D0DKF9"/>
<dbReference type="InterPro" id="IPR038633">
    <property type="entry name" value="Rpn13/ADRM1_Pru_sf"/>
</dbReference>
<dbReference type="EMBL" id="KN825662">
    <property type="protein sequence ID" value="KIK82199.1"/>
    <property type="molecule type" value="Genomic_DNA"/>
</dbReference>
<dbReference type="InterPro" id="IPR006773">
    <property type="entry name" value="Rpn13/ADRM1"/>
</dbReference>
<keyword evidence="8" id="KW-1185">Reference proteome</keyword>
<protein>
    <recommendedName>
        <fullName evidence="6">Pru domain-containing protein</fullName>
    </recommendedName>
</protein>
<gene>
    <name evidence="7" type="ORF">PAXRUDRAFT_725801</name>
</gene>
<dbReference type="Pfam" id="PF04683">
    <property type="entry name" value="Rpn13_ADRM1_Pru"/>
    <property type="match status" value="1"/>
</dbReference>
<dbReference type="PROSITE" id="PS51917">
    <property type="entry name" value="PRU"/>
    <property type="match status" value="1"/>
</dbReference>